<gene>
    <name evidence="1" type="ORF">ACFSAU_13725</name>
</gene>
<proteinExistence type="predicted"/>
<dbReference type="RefSeq" id="WP_267648047.1">
    <property type="nucleotide sequence ID" value="NZ_JANHGR010000003.1"/>
</dbReference>
<keyword evidence="2" id="KW-1185">Reference proteome</keyword>
<protein>
    <recommendedName>
        <fullName evidence="3">PIN domain-containing protein</fullName>
    </recommendedName>
</protein>
<dbReference type="InterPro" id="IPR021799">
    <property type="entry name" value="PIN-like_prokaryotic"/>
</dbReference>
<reference evidence="1 2" key="1">
    <citation type="journal article" date="2019" name="Int. J. Syst. Evol. Microbiol.">
        <title>The Global Catalogue of Microorganisms (GCM) 10K type strain sequencing project: providing services to taxonomists for standard genome sequencing and annotation.</title>
        <authorList>
            <consortium name="The Broad Institute Genomics Platform"/>
            <consortium name="The Broad Institute Genome Sequencing Center for Infectious Disease"/>
            <person name="Wu L."/>
            <person name="Ma J."/>
        </authorList>
    </citation>
    <scope>NUCLEOTIDE SEQUENCE [LARGE SCALE GENOMIC DNA]</scope>
    <source>
        <strain evidence="1 2">CGMCC 1.12859</strain>
    </source>
</reference>
<dbReference type="SUPFAM" id="SSF88723">
    <property type="entry name" value="PIN domain-like"/>
    <property type="match status" value="1"/>
</dbReference>
<dbReference type="EMBL" id="JBHUCZ010000012">
    <property type="protein sequence ID" value="MFD1568549.1"/>
    <property type="molecule type" value="Genomic_DNA"/>
</dbReference>
<dbReference type="AlphaFoldDB" id="A0ABD6BV69"/>
<sequence>MIVVDTSAFVSLAVGGALKETLAAFDVVTTLSVFDELEATAEYDDRHGNGAAAVLAAEDAITVVDHDGAEFETSRIDAGEASCAAAVQELDAAFLITDDYRALPELERLLDTDVALSPIVLRALVTRGALSEAEAEGAFDAIADGRDWLGGPIHRYARRLFD</sequence>
<dbReference type="InterPro" id="IPR029060">
    <property type="entry name" value="PIN-like_dom_sf"/>
</dbReference>
<dbReference type="Pfam" id="PF11848">
    <property type="entry name" value="DUF3368"/>
    <property type="match status" value="1"/>
</dbReference>
<evidence type="ECO:0000313" key="1">
    <source>
        <dbReference type="EMBL" id="MFD1568549.1"/>
    </source>
</evidence>
<evidence type="ECO:0008006" key="3">
    <source>
        <dbReference type="Google" id="ProtNLM"/>
    </source>
</evidence>
<dbReference type="Proteomes" id="UP001597139">
    <property type="component" value="Unassembled WGS sequence"/>
</dbReference>
<comment type="caution">
    <text evidence="1">The sequence shown here is derived from an EMBL/GenBank/DDBJ whole genome shotgun (WGS) entry which is preliminary data.</text>
</comment>
<organism evidence="1 2">
    <name type="scientific">Halolamina litorea</name>
    <dbReference type="NCBI Taxonomy" id="1515593"/>
    <lineage>
        <taxon>Archaea</taxon>
        <taxon>Methanobacteriati</taxon>
        <taxon>Methanobacteriota</taxon>
        <taxon>Stenosarchaea group</taxon>
        <taxon>Halobacteria</taxon>
        <taxon>Halobacteriales</taxon>
        <taxon>Haloferacaceae</taxon>
    </lineage>
</organism>
<evidence type="ECO:0000313" key="2">
    <source>
        <dbReference type="Proteomes" id="UP001597139"/>
    </source>
</evidence>
<accession>A0ABD6BV69</accession>
<name>A0ABD6BV69_9EURY</name>